<keyword evidence="6 16" id="KW-1133">Transmembrane helix</keyword>
<evidence type="ECO:0000256" key="4">
    <source>
        <dbReference type="ARBA" id="ARBA00022729"/>
    </source>
</evidence>
<keyword evidence="5" id="KW-0677">Repeat</keyword>
<evidence type="ECO:0000256" key="17">
    <source>
        <dbReference type="SAM" id="SignalP"/>
    </source>
</evidence>
<organism evidence="19 20">
    <name type="scientific">Psilocybe cyanescens</name>
    <dbReference type="NCBI Taxonomy" id="93625"/>
    <lineage>
        <taxon>Eukaryota</taxon>
        <taxon>Fungi</taxon>
        <taxon>Dikarya</taxon>
        <taxon>Basidiomycota</taxon>
        <taxon>Agaricomycotina</taxon>
        <taxon>Agaricomycetes</taxon>
        <taxon>Agaricomycetidae</taxon>
        <taxon>Agaricales</taxon>
        <taxon>Agaricineae</taxon>
        <taxon>Strophariaceae</taxon>
        <taxon>Psilocybe</taxon>
    </lineage>
</organism>
<dbReference type="GO" id="GO:0006895">
    <property type="term" value="P:Golgi to endosome transport"/>
    <property type="evidence" value="ECO:0007669"/>
    <property type="project" value="TreeGrafter"/>
</dbReference>
<protein>
    <recommendedName>
        <fullName evidence="2">Vacuolar protein sorting/targeting protein 10</fullName>
    </recommendedName>
    <alternativeName>
        <fullName evidence="13">Carboxypeptidase Y receptor</fullName>
    </alternativeName>
    <alternativeName>
        <fullName evidence="12 14">Sortilin VPS10</fullName>
    </alternativeName>
</protein>
<dbReference type="Pfam" id="PF15902">
    <property type="entry name" value="Sortilin-Vps10"/>
    <property type="match status" value="2"/>
</dbReference>
<comment type="function">
    <text evidence="11">Functions as a sorting receptor in the Golgi compartment required for the intracellular sorting and delivery of soluble vacuolar proteins, like carboxypeptidase Y (CPY) and proteinase A. Executes multiple rounds of sorting by cycling between the late Golgi and a prevacuolar endosome-like compartment.</text>
</comment>
<evidence type="ECO:0000256" key="8">
    <source>
        <dbReference type="ARBA" id="ARBA00023136"/>
    </source>
</evidence>
<dbReference type="CDD" id="cd15482">
    <property type="entry name" value="Sialidase_non-viral"/>
    <property type="match status" value="2"/>
</dbReference>
<evidence type="ECO:0000256" key="6">
    <source>
        <dbReference type="ARBA" id="ARBA00022989"/>
    </source>
</evidence>
<evidence type="ECO:0000256" key="13">
    <source>
        <dbReference type="ARBA" id="ARBA00031354"/>
    </source>
</evidence>
<dbReference type="GO" id="GO:0005829">
    <property type="term" value="C:cytosol"/>
    <property type="evidence" value="ECO:0007669"/>
    <property type="project" value="GOC"/>
</dbReference>
<comment type="caution">
    <text evidence="19">The sequence shown here is derived from an EMBL/GenBank/DDBJ whole genome shotgun (WGS) entry which is preliminary data.</text>
</comment>
<evidence type="ECO:0000313" key="20">
    <source>
        <dbReference type="Proteomes" id="UP000283269"/>
    </source>
</evidence>
<keyword evidence="10" id="KW-0325">Glycoprotein</keyword>
<evidence type="ECO:0000256" key="9">
    <source>
        <dbReference type="ARBA" id="ARBA00023170"/>
    </source>
</evidence>
<dbReference type="Proteomes" id="UP000283269">
    <property type="component" value="Unassembled WGS sequence"/>
</dbReference>
<evidence type="ECO:0000256" key="12">
    <source>
        <dbReference type="ARBA" id="ARBA00031250"/>
    </source>
</evidence>
<feature type="domain" description="VPS10" evidence="18">
    <location>
        <begin position="724"/>
        <end position="1356"/>
    </location>
</feature>
<dbReference type="FunFam" id="3.30.60.270:FF:000005">
    <property type="entry name" value="Sortilin"/>
    <property type="match status" value="1"/>
</dbReference>
<dbReference type="OrthoDB" id="443634at2759"/>
<proteinExistence type="predicted"/>
<feature type="transmembrane region" description="Helical" evidence="16">
    <location>
        <begin position="1401"/>
        <end position="1426"/>
    </location>
</feature>
<dbReference type="Gene3D" id="3.30.60.270">
    <property type="match status" value="2"/>
</dbReference>
<evidence type="ECO:0000256" key="7">
    <source>
        <dbReference type="ARBA" id="ARBA00023034"/>
    </source>
</evidence>
<dbReference type="EMBL" id="NHYD01003311">
    <property type="protein sequence ID" value="PPQ80721.1"/>
    <property type="molecule type" value="Genomic_DNA"/>
</dbReference>
<evidence type="ECO:0000256" key="11">
    <source>
        <dbReference type="ARBA" id="ARBA00025569"/>
    </source>
</evidence>
<feature type="signal peptide" evidence="17">
    <location>
        <begin position="1"/>
        <end position="26"/>
    </location>
</feature>
<evidence type="ECO:0000256" key="3">
    <source>
        <dbReference type="ARBA" id="ARBA00022692"/>
    </source>
</evidence>
<evidence type="ECO:0000259" key="18">
    <source>
        <dbReference type="SMART" id="SM00602"/>
    </source>
</evidence>
<dbReference type="Pfam" id="PF15901">
    <property type="entry name" value="Sortilin_C"/>
    <property type="match status" value="2"/>
</dbReference>
<evidence type="ECO:0000256" key="5">
    <source>
        <dbReference type="ARBA" id="ARBA00022737"/>
    </source>
</evidence>
<reference evidence="19 20" key="1">
    <citation type="journal article" date="2018" name="Evol. Lett.">
        <title>Horizontal gene cluster transfer increased hallucinogenic mushroom diversity.</title>
        <authorList>
            <person name="Reynolds H.T."/>
            <person name="Vijayakumar V."/>
            <person name="Gluck-Thaler E."/>
            <person name="Korotkin H.B."/>
            <person name="Matheny P.B."/>
            <person name="Slot J.C."/>
        </authorList>
    </citation>
    <scope>NUCLEOTIDE SEQUENCE [LARGE SCALE GENOMIC DNA]</scope>
    <source>
        <strain evidence="19 20">2631</strain>
    </source>
</reference>
<dbReference type="InterPro" id="IPR031777">
    <property type="entry name" value="Sortilin_C"/>
</dbReference>
<evidence type="ECO:0000256" key="1">
    <source>
        <dbReference type="ARBA" id="ARBA00004198"/>
    </source>
</evidence>
<evidence type="ECO:0000313" key="19">
    <source>
        <dbReference type="EMBL" id="PPQ80721.1"/>
    </source>
</evidence>
<keyword evidence="4 17" id="KW-0732">Signal</keyword>
<dbReference type="InterPro" id="IPR006581">
    <property type="entry name" value="VPS10"/>
</dbReference>
<keyword evidence="3 16" id="KW-0812">Transmembrane</keyword>
<dbReference type="Gene3D" id="2.130.10.10">
    <property type="entry name" value="YVTN repeat-like/Quinoprotein amine dehydrogenase"/>
    <property type="match status" value="2"/>
</dbReference>
<evidence type="ECO:0000256" key="16">
    <source>
        <dbReference type="SAM" id="Phobius"/>
    </source>
</evidence>
<evidence type="ECO:0000256" key="2">
    <source>
        <dbReference type="ARBA" id="ARBA00015369"/>
    </source>
</evidence>
<dbReference type="GO" id="GO:0006623">
    <property type="term" value="P:protein targeting to vacuole"/>
    <property type="evidence" value="ECO:0007669"/>
    <property type="project" value="TreeGrafter"/>
</dbReference>
<sequence>MTRKRNGATALCRTLILSISALFVAGQSQPDHTINSFSNLPARIFFFDDTESVIYHDSMQGDVYVSLDEGKSWKAAEGIPSGKTAMVLEHPTDNRYAFALTDGTTHYRTEDRGKTWRPFDVPHPPALVARPLSFHSNPTKFGHILYQGTQCDHRGWGARCHDETFYTKEAFSDEVKPLLKDVSRCQFAHSSKDFKHSAHEDLIYCVAFDSESSSSSHDLSSSRLYSSTDFFQREKKVEDLGIGKNAKGVIAFAIVSQYAVVALKDLSPASTGEMLLYVTVDTNVWAKAHFPHASSAKLRENAYTMLESTTHSLAVDVKLQERNSIGTLFVSNSNGTFFVESLKDTNRNDAGFVDFEKVYGVEGIGLANVVSNAQEVEGRGVGKRLKSLVTFNDGRTWAPLIPPKEDVDGNKVGCDTSDAAYCSLHLHSVTAPHNFGRIFSSPAPGFVMGVGSVGENLLPYAESDTFLSMDAGVTWRMVSKGAHKYEFGDLGSILVVVDDEDPTDEIKYSLDLGKSWLTYKIGVKLTARALVTLPDSTSQKFLLLGSVSKNDQKNDIGKVVIVFLDFAKTRGRKCGNDDYERWFARPHDSECLMGHKQWYKRRKPDANCYVGEKFKDPVTHEDSCECTDADYECDYNFIKVDGKCEPTGPEPIPAGECAAGSESTYMGSSGYRKIPGNTCEGGVKKDEKVQKKCSLAQPAEGEIINQKHQFHSAIVQHAYFKGSNTILVRLNDHTIWQSSNEGYSWRQLFPDVKFYAFYHHKYTSDRAYLITNSNTFYYTTDTGRNWLPREAPTPPSPFPNQVISFHPQSEYLIWTGNRDCEGTGNNCHAEAQYSRDNGHTWTMIDGYVRNCAFAKDRELDADPSEILCESYREKKGSQRILEGRSPLELVVGRDFYRESARKKMFDWIVGYAKFSEFLIVAEMNTEKRSLGLQVSLDGAHFASGKFPPSLNPETHAYTILESSTKALFLHMTISEAPAPLWGTILKSNSNGTYFGISIENVNRDRNGYVDFEKLIGLDGIALINVVANPDEATMTGKKVIQSRITHNDGSTWTPLNPPSVDSQGQQYACKGTKCQLHIHGYTERNDPRASYSSPSIPGLVMAVGNVGESLASYTDSDTFLSRDGGFTWQEVHKDAHLWEFGDSGSILILANDEEPVDFVLFSTDEGLSWKQYKFGDEKMRVRKIVTVPEDTSRKFILMGEYMRTSGTAIVHIDFSSLTTKQCVMNVEDPGHDDFELWSPSEERPEQCLFGRQTLYHRRARTSNCVVGTQPKAAERTVENCACTKVDFECEFNHVKDANDDCVLVPGTTPLPDDDSCSNGEDVWYERTPYRKIPYSSCVDGFRPDRGPEHVCPGFKSKTGWFWFFMLLLPFGFTAMVAYYYYRRSGMARGTIRLPGEARPAYGGDTGVVATLASIPWFIIGVAGIAWEWVSSRVQESNLFRSRRGYRNLPIDEDAQILRFEDDE</sequence>
<evidence type="ECO:0000256" key="14">
    <source>
        <dbReference type="ARBA" id="ARBA00031902"/>
    </source>
</evidence>
<dbReference type="GO" id="GO:0016020">
    <property type="term" value="C:membrane"/>
    <property type="evidence" value="ECO:0007669"/>
    <property type="project" value="InterPro"/>
</dbReference>
<feature type="domain" description="VPS10" evidence="18">
    <location>
        <begin position="52"/>
        <end position="698"/>
    </location>
</feature>
<dbReference type="FunFam" id="2.10.70.80:FF:000001">
    <property type="entry name" value="Sortilin-related VPS10 domain-containing receptor 1"/>
    <property type="match status" value="1"/>
</dbReference>
<dbReference type="InterPro" id="IPR031778">
    <property type="entry name" value="Sortilin_N"/>
</dbReference>
<dbReference type="InterPro" id="IPR050310">
    <property type="entry name" value="VPS10-sortilin"/>
</dbReference>
<dbReference type="STRING" id="93625.A0A409WQF8"/>
<dbReference type="Gene3D" id="2.10.70.80">
    <property type="match status" value="2"/>
</dbReference>
<dbReference type="InterPro" id="IPR015943">
    <property type="entry name" value="WD40/YVTN_repeat-like_dom_sf"/>
</dbReference>
<dbReference type="InParanoid" id="A0A409WQF8"/>
<keyword evidence="7" id="KW-0333">Golgi apparatus</keyword>
<feature type="chain" id="PRO_5019339032" description="Vacuolar protein sorting/targeting protein 10" evidence="17">
    <location>
        <begin position="27"/>
        <end position="1463"/>
    </location>
</feature>
<name>A0A409WQF8_PSICY</name>
<evidence type="ECO:0000256" key="10">
    <source>
        <dbReference type="ARBA" id="ARBA00023180"/>
    </source>
</evidence>
<gene>
    <name evidence="19" type="ORF">CVT25_001841</name>
</gene>
<keyword evidence="8 16" id="KW-0472">Membrane</keyword>
<dbReference type="SMART" id="SM00602">
    <property type="entry name" value="VPS10"/>
    <property type="match status" value="2"/>
</dbReference>
<dbReference type="PANTHER" id="PTHR12106:SF27">
    <property type="entry name" value="SORTILIN-RELATED RECEPTOR"/>
    <property type="match status" value="1"/>
</dbReference>
<dbReference type="SUPFAM" id="SSF110296">
    <property type="entry name" value="Oligoxyloglucan reducing end-specific cellobiohydrolase"/>
    <property type="match status" value="2"/>
</dbReference>
<dbReference type="PANTHER" id="PTHR12106">
    <property type="entry name" value="SORTILIN RELATED"/>
    <property type="match status" value="1"/>
</dbReference>
<dbReference type="GO" id="GO:0005794">
    <property type="term" value="C:Golgi apparatus"/>
    <property type="evidence" value="ECO:0007669"/>
    <property type="project" value="UniProtKB-SubCell"/>
</dbReference>
<keyword evidence="20" id="KW-1185">Reference proteome</keyword>
<accession>A0A409WQF8</accession>
<keyword evidence="9" id="KW-0675">Receptor</keyword>
<dbReference type="GO" id="GO:0006896">
    <property type="term" value="P:Golgi to vacuole transport"/>
    <property type="evidence" value="ECO:0007669"/>
    <property type="project" value="TreeGrafter"/>
</dbReference>
<dbReference type="FunCoup" id="A0A409WQF8">
    <property type="interactions" value="116"/>
</dbReference>
<feature type="transmembrane region" description="Helical" evidence="16">
    <location>
        <begin position="1360"/>
        <end position="1381"/>
    </location>
</feature>
<comment type="subcellular location">
    <subcellularLocation>
        <location evidence="1">Golgi apparatus</location>
        <location evidence="1">trans-Golgi network membrane</location>
    </subcellularLocation>
    <subcellularLocation>
        <location evidence="15">Prevacuolar compartment membrane</location>
    </subcellularLocation>
</comment>
<evidence type="ECO:0000256" key="15">
    <source>
        <dbReference type="ARBA" id="ARBA00046293"/>
    </source>
</evidence>